<evidence type="ECO:0000256" key="9">
    <source>
        <dbReference type="PIRSR" id="PIRSR602326-1"/>
    </source>
</evidence>
<dbReference type="Gene3D" id="1.10.760.10">
    <property type="entry name" value="Cytochrome c-like domain"/>
    <property type="match status" value="1"/>
</dbReference>
<dbReference type="InterPro" id="IPR009056">
    <property type="entry name" value="Cyt_c-like_dom"/>
</dbReference>
<evidence type="ECO:0000256" key="2">
    <source>
        <dbReference type="ARBA" id="ARBA00016165"/>
    </source>
</evidence>
<keyword evidence="8 10" id="KW-0472">Membrane</keyword>
<evidence type="ECO:0000256" key="10">
    <source>
        <dbReference type="SAM" id="Phobius"/>
    </source>
</evidence>
<feature type="binding site" description="covalent" evidence="9">
    <location>
        <position position="78"/>
    </location>
    <ligand>
        <name>heme c</name>
        <dbReference type="ChEBI" id="CHEBI:61717"/>
    </ligand>
</feature>
<feature type="binding site" description="covalent" evidence="9">
    <location>
        <position position="75"/>
    </location>
    <ligand>
        <name>heme c</name>
        <dbReference type="ChEBI" id="CHEBI:61717"/>
    </ligand>
</feature>
<evidence type="ECO:0000256" key="3">
    <source>
        <dbReference type="ARBA" id="ARBA00022617"/>
    </source>
</evidence>
<protein>
    <recommendedName>
        <fullName evidence="2">Cytochrome c1</fullName>
    </recommendedName>
</protein>
<dbReference type="AlphaFoldDB" id="A0A848QQ43"/>
<feature type="transmembrane region" description="Helical" evidence="10">
    <location>
        <begin position="250"/>
        <end position="267"/>
    </location>
</feature>
<dbReference type="InterPro" id="IPR036909">
    <property type="entry name" value="Cyt_c-like_dom_sf"/>
</dbReference>
<evidence type="ECO:0000256" key="8">
    <source>
        <dbReference type="ARBA" id="ARBA00023136"/>
    </source>
</evidence>
<sequence length="281" mass="30820">MIRIGGLLIGLGFTVVVLFSFLNGAYNYATEEKVGAPEYEFYKKPAKVDFQQDGPFGTWDLAQVQRGYQVYKEVCAACHSLKFVAFRDLAKIGYTEAEVRALAAEWQVPGIDPNTGEDILRPGLPTDNFPDVYPNDVAAAAANNNAIPPDLSLMAKARGDGTNYIHSLLAGYGPIPEELTAKYPDFETSTGLYFNEYFPNLNIAMAPPLTATDQVTYTDGTPATVPQMSQDVAAFLAWTAEPSLVERKQTGWPILGFLLFATILAYLSKQQIWAAVKPKKD</sequence>
<accession>A0A848QQ43</accession>
<comment type="caution">
    <text evidence="12">The sequence shown here is derived from an EMBL/GenBank/DDBJ whole genome shotgun (WGS) entry which is preliminary data.</text>
</comment>
<evidence type="ECO:0000256" key="4">
    <source>
        <dbReference type="ARBA" id="ARBA00022692"/>
    </source>
</evidence>
<keyword evidence="6 10" id="KW-1133">Transmembrane helix</keyword>
<dbReference type="RefSeq" id="WP_170013628.1">
    <property type="nucleotide sequence ID" value="NZ_JABCRE010000003.1"/>
</dbReference>
<evidence type="ECO:0000256" key="5">
    <source>
        <dbReference type="ARBA" id="ARBA00022723"/>
    </source>
</evidence>
<dbReference type="PRINTS" id="PR00603">
    <property type="entry name" value="CYTOCHROMEC1"/>
</dbReference>
<dbReference type="PANTHER" id="PTHR10266">
    <property type="entry name" value="CYTOCHROME C1"/>
    <property type="match status" value="1"/>
</dbReference>
<name>A0A848QQ43_9SPHN</name>
<dbReference type="Gene3D" id="1.20.5.100">
    <property type="entry name" value="Cytochrome c1, transmembrane anchor, C-terminal"/>
    <property type="match status" value="1"/>
</dbReference>
<dbReference type="InterPro" id="IPR002326">
    <property type="entry name" value="Cyt_c1"/>
</dbReference>
<dbReference type="PROSITE" id="PS51007">
    <property type="entry name" value="CYTC"/>
    <property type="match status" value="1"/>
</dbReference>
<comment type="cofactor">
    <cofactor evidence="9">
        <name>heme c</name>
        <dbReference type="ChEBI" id="CHEBI:61717"/>
    </cofactor>
    <text evidence="9">Binds 1 heme c group covalently per subunit.</text>
</comment>
<evidence type="ECO:0000256" key="6">
    <source>
        <dbReference type="ARBA" id="ARBA00022989"/>
    </source>
</evidence>
<feature type="domain" description="Cytochrome c" evidence="11">
    <location>
        <begin position="62"/>
        <end position="169"/>
    </location>
</feature>
<dbReference type="Proteomes" id="UP000561181">
    <property type="component" value="Unassembled WGS sequence"/>
</dbReference>
<reference evidence="12 13" key="1">
    <citation type="submission" date="2020-04" db="EMBL/GenBank/DDBJ databases">
        <authorList>
            <person name="Liu A."/>
        </authorList>
    </citation>
    <scope>NUCLEOTIDE SEQUENCE [LARGE SCALE GENOMIC DNA]</scope>
    <source>
        <strain evidence="12 13">RZ02</strain>
    </source>
</reference>
<proteinExistence type="predicted"/>
<comment type="subcellular location">
    <subcellularLocation>
        <location evidence="1">Membrane</location>
    </subcellularLocation>
</comment>
<keyword evidence="5 9" id="KW-0479">Metal-binding</keyword>
<evidence type="ECO:0000256" key="1">
    <source>
        <dbReference type="ARBA" id="ARBA00004370"/>
    </source>
</evidence>
<feature type="binding site" description="covalent" evidence="9">
    <location>
        <position position="205"/>
    </location>
    <ligand>
        <name>heme c</name>
        <dbReference type="ChEBI" id="CHEBI:61717"/>
    </ligand>
</feature>
<evidence type="ECO:0000313" key="12">
    <source>
        <dbReference type="EMBL" id="NMW32773.1"/>
    </source>
</evidence>
<dbReference type="GO" id="GO:0046872">
    <property type="term" value="F:metal ion binding"/>
    <property type="evidence" value="ECO:0007669"/>
    <property type="project" value="UniProtKB-KW"/>
</dbReference>
<dbReference type="PANTHER" id="PTHR10266:SF3">
    <property type="entry name" value="CYTOCHROME C1, HEME PROTEIN, MITOCHONDRIAL"/>
    <property type="match status" value="1"/>
</dbReference>
<evidence type="ECO:0000313" key="13">
    <source>
        <dbReference type="Proteomes" id="UP000561181"/>
    </source>
</evidence>
<keyword evidence="7 9" id="KW-0408">Iron</keyword>
<dbReference type="Pfam" id="PF02167">
    <property type="entry name" value="Cytochrom_C1"/>
    <property type="match status" value="1"/>
</dbReference>
<keyword evidence="4 10" id="KW-0812">Transmembrane</keyword>
<organism evidence="12 13">
    <name type="scientific">Pontixanthobacter rizhaonensis</name>
    <dbReference type="NCBI Taxonomy" id="2730337"/>
    <lineage>
        <taxon>Bacteria</taxon>
        <taxon>Pseudomonadati</taxon>
        <taxon>Pseudomonadota</taxon>
        <taxon>Alphaproteobacteria</taxon>
        <taxon>Sphingomonadales</taxon>
        <taxon>Erythrobacteraceae</taxon>
        <taxon>Pontixanthobacter</taxon>
    </lineage>
</organism>
<dbReference type="GO" id="GO:0020037">
    <property type="term" value="F:heme binding"/>
    <property type="evidence" value="ECO:0007669"/>
    <property type="project" value="InterPro"/>
</dbReference>
<evidence type="ECO:0000259" key="11">
    <source>
        <dbReference type="PROSITE" id="PS51007"/>
    </source>
</evidence>
<dbReference type="GO" id="GO:0016020">
    <property type="term" value="C:membrane"/>
    <property type="evidence" value="ECO:0007669"/>
    <property type="project" value="UniProtKB-SubCell"/>
</dbReference>
<dbReference type="EMBL" id="JABCRE010000003">
    <property type="protein sequence ID" value="NMW32773.1"/>
    <property type="molecule type" value="Genomic_DNA"/>
</dbReference>
<evidence type="ECO:0000256" key="7">
    <source>
        <dbReference type="ARBA" id="ARBA00023004"/>
    </source>
</evidence>
<dbReference type="SUPFAM" id="SSF46626">
    <property type="entry name" value="Cytochrome c"/>
    <property type="match status" value="1"/>
</dbReference>
<dbReference type="GO" id="GO:0009055">
    <property type="term" value="F:electron transfer activity"/>
    <property type="evidence" value="ECO:0007669"/>
    <property type="project" value="InterPro"/>
</dbReference>
<gene>
    <name evidence="12" type="ORF">HKD42_11940</name>
</gene>
<feature type="binding site" description="covalent" evidence="9">
    <location>
        <position position="79"/>
    </location>
    <ligand>
        <name>heme c</name>
        <dbReference type="ChEBI" id="CHEBI:61717"/>
    </ligand>
</feature>
<keyword evidence="13" id="KW-1185">Reference proteome</keyword>
<keyword evidence="3 9" id="KW-0349">Heme</keyword>